<feature type="region of interest" description="Disordered" evidence="1">
    <location>
        <begin position="1"/>
        <end position="27"/>
    </location>
</feature>
<proteinExistence type="predicted"/>
<evidence type="ECO:0000256" key="1">
    <source>
        <dbReference type="SAM" id="MobiDB-lite"/>
    </source>
</evidence>
<reference evidence="2" key="1">
    <citation type="submission" date="2022-08" db="EMBL/GenBank/DDBJ databases">
        <title>Genome sequencing of akame (Lates japonicus).</title>
        <authorList>
            <person name="Hashiguchi Y."/>
            <person name="Takahashi H."/>
        </authorList>
    </citation>
    <scope>NUCLEOTIDE SEQUENCE</scope>
    <source>
        <strain evidence="2">Kochi</strain>
    </source>
</reference>
<keyword evidence="3" id="KW-1185">Reference proteome</keyword>
<accession>A0AAD3N8M0</accession>
<dbReference type="EMBL" id="BRZM01000121">
    <property type="protein sequence ID" value="GLD67900.1"/>
    <property type="molecule type" value="Genomic_DNA"/>
</dbReference>
<dbReference type="Proteomes" id="UP001279410">
    <property type="component" value="Unassembled WGS sequence"/>
</dbReference>
<protein>
    <submittedName>
        <fullName evidence="2">Potassium voltage-gated channel subfamily D member 2-like protein</fullName>
    </submittedName>
</protein>
<organism evidence="2 3">
    <name type="scientific">Lates japonicus</name>
    <name type="common">Japanese lates</name>
    <dbReference type="NCBI Taxonomy" id="270547"/>
    <lineage>
        <taxon>Eukaryota</taxon>
        <taxon>Metazoa</taxon>
        <taxon>Chordata</taxon>
        <taxon>Craniata</taxon>
        <taxon>Vertebrata</taxon>
        <taxon>Euteleostomi</taxon>
        <taxon>Actinopterygii</taxon>
        <taxon>Neopterygii</taxon>
        <taxon>Teleostei</taxon>
        <taxon>Neoteleostei</taxon>
        <taxon>Acanthomorphata</taxon>
        <taxon>Carangaria</taxon>
        <taxon>Carangaria incertae sedis</taxon>
        <taxon>Centropomidae</taxon>
        <taxon>Lates</taxon>
    </lineage>
</organism>
<sequence length="104" mass="12109">MLMSVKQETRPRPGPSSQSSVGLNNGGKIKWPLSVNMSQGERGAAKVGRYFLFVVERCEHLRSESPERLNLPQKKKKRRENTEQRKRTIHTDEDIYIDVWEEKV</sequence>
<evidence type="ECO:0000313" key="3">
    <source>
        <dbReference type="Proteomes" id="UP001279410"/>
    </source>
</evidence>
<feature type="region of interest" description="Disordered" evidence="1">
    <location>
        <begin position="63"/>
        <end position="88"/>
    </location>
</feature>
<name>A0AAD3N8M0_LATJO</name>
<comment type="caution">
    <text evidence="2">The sequence shown here is derived from an EMBL/GenBank/DDBJ whole genome shotgun (WGS) entry which is preliminary data.</text>
</comment>
<evidence type="ECO:0000313" key="2">
    <source>
        <dbReference type="EMBL" id="GLD67900.1"/>
    </source>
</evidence>
<gene>
    <name evidence="2" type="ORF">AKAME5_001922400</name>
</gene>
<dbReference type="AlphaFoldDB" id="A0AAD3N8M0"/>